<feature type="region of interest" description="Disordered" evidence="1">
    <location>
        <begin position="221"/>
        <end position="330"/>
    </location>
</feature>
<sequence>MPKDADAPHDTRTFFRLSRRKPATAAAPAAGTARDPAAGSLFAQRGDGLDEYERHKRLVADQARFYGPGSRSAAGADHAAKHSGAGRSSEHSRPPTDYDILKQHHRFLRSAEDDADSSWESRLAKGYYDRLFREFCLADLSRYAEGRIAMRWRTRAEVIDGKGQSICGNLACSLRDNLRAWEVNFAYVEAGQSRNALVKLTLCPVCSVKLNYRRNLERKAAAAKEPALDGGSERGSGSGSDGASRSDRRRRRRHRTNTCGGNSSSSSSSDDDRHNSRADGGSSADAASARSRKSKSHRSSRSRSPRATKSADPDPKRRSRKHKKHRNHSD</sequence>
<feature type="compositionally biased region" description="Low complexity" evidence="1">
    <location>
        <begin position="23"/>
        <end position="39"/>
    </location>
</feature>
<reference evidence="2 3" key="1">
    <citation type="submission" date="2023-09" db="EMBL/GenBank/DDBJ databases">
        <title>Pangenome analysis of Batrachochytrium dendrobatidis and related Chytrids.</title>
        <authorList>
            <person name="Yacoub M.N."/>
            <person name="Stajich J.E."/>
            <person name="James T.Y."/>
        </authorList>
    </citation>
    <scope>NUCLEOTIDE SEQUENCE [LARGE SCALE GENOMIC DNA]</scope>
    <source>
        <strain evidence="2 3">JEL0888</strain>
    </source>
</reference>
<feature type="compositionally biased region" description="Basic and acidic residues" evidence="1">
    <location>
        <begin position="1"/>
        <end position="13"/>
    </location>
</feature>
<accession>A0ABR4NBY5</accession>
<dbReference type="InterPro" id="IPR019129">
    <property type="entry name" value="Folate-sensitive_fs_Fra10Ac1"/>
</dbReference>
<keyword evidence="3" id="KW-1185">Reference proteome</keyword>
<dbReference type="Pfam" id="PF09725">
    <property type="entry name" value="Fra10Ac1"/>
    <property type="match status" value="1"/>
</dbReference>
<evidence type="ECO:0000256" key="1">
    <source>
        <dbReference type="SAM" id="MobiDB-lite"/>
    </source>
</evidence>
<evidence type="ECO:0000313" key="2">
    <source>
        <dbReference type="EMBL" id="KAL2916994.1"/>
    </source>
</evidence>
<gene>
    <name evidence="2" type="ORF">HK105_203426</name>
</gene>
<organism evidence="2 3">
    <name type="scientific">Polyrhizophydium stewartii</name>
    <dbReference type="NCBI Taxonomy" id="2732419"/>
    <lineage>
        <taxon>Eukaryota</taxon>
        <taxon>Fungi</taxon>
        <taxon>Fungi incertae sedis</taxon>
        <taxon>Chytridiomycota</taxon>
        <taxon>Chytridiomycota incertae sedis</taxon>
        <taxon>Chytridiomycetes</taxon>
        <taxon>Rhizophydiales</taxon>
        <taxon>Rhizophydiales incertae sedis</taxon>
        <taxon>Polyrhizophydium</taxon>
    </lineage>
</organism>
<evidence type="ECO:0000313" key="3">
    <source>
        <dbReference type="Proteomes" id="UP001527925"/>
    </source>
</evidence>
<feature type="compositionally biased region" description="Basic and acidic residues" evidence="1">
    <location>
        <begin position="88"/>
        <end position="97"/>
    </location>
</feature>
<feature type="region of interest" description="Disordered" evidence="1">
    <location>
        <begin position="1"/>
        <end position="42"/>
    </location>
</feature>
<feature type="compositionally biased region" description="Basic residues" evidence="1">
    <location>
        <begin position="290"/>
        <end position="306"/>
    </location>
</feature>
<feature type="compositionally biased region" description="Basic residues" evidence="1">
    <location>
        <begin position="317"/>
        <end position="330"/>
    </location>
</feature>
<feature type="compositionally biased region" description="Basic residues" evidence="1">
    <location>
        <begin position="247"/>
        <end position="256"/>
    </location>
</feature>
<dbReference type="Proteomes" id="UP001527925">
    <property type="component" value="Unassembled WGS sequence"/>
</dbReference>
<name>A0ABR4NBY5_9FUNG</name>
<feature type="region of interest" description="Disordered" evidence="1">
    <location>
        <begin position="69"/>
        <end position="97"/>
    </location>
</feature>
<proteinExistence type="predicted"/>
<evidence type="ECO:0008006" key="4">
    <source>
        <dbReference type="Google" id="ProtNLM"/>
    </source>
</evidence>
<protein>
    <recommendedName>
        <fullName evidence="4">Protein FRA10AC1</fullName>
    </recommendedName>
</protein>
<dbReference type="EMBL" id="JADGIZ020000013">
    <property type="protein sequence ID" value="KAL2916994.1"/>
    <property type="molecule type" value="Genomic_DNA"/>
</dbReference>
<comment type="caution">
    <text evidence="2">The sequence shown here is derived from an EMBL/GenBank/DDBJ whole genome shotgun (WGS) entry which is preliminary data.</text>
</comment>
<feature type="compositionally biased region" description="Low complexity" evidence="1">
    <location>
        <begin position="278"/>
        <end position="289"/>
    </location>
</feature>